<evidence type="ECO:0000313" key="1">
    <source>
        <dbReference type="EMBL" id="HJC72608.1"/>
    </source>
</evidence>
<reference evidence="1" key="1">
    <citation type="journal article" date="2021" name="PeerJ">
        <title>Extensive microbial diversity within the chicken gut microbiome revealed by metagenomics and culture.</title>
        <authorList>
            <person name="Gilroy R."/>
            <person name="Ravi A."/>
            <person name="Getino M."/>
            <person name="Pursley I."/>
            <person name="Horton D.L."/>
            <person name="Alikhan N.F."/>
            <person name="Baker D."/>
            <person name="Gharbi K."/>
            <person name="Hall N."/>
            <person name="Watson M."/>
            <person name="Adriaenssens E.M."/>
            <person name="Foster-Nyarko E."/>
            <person name="Jarju S."/>
            <person name="Secka A."/>
            <person name="Antonio M."/>
            <person name="Oren A."/>
            <person name="Chaudhuri R.R."/>
            <person name="La Ragione R."/>
            <person name="Hildebrand F."/>
            <person name="Pallen M.J."/>
        </authorList>
    </citation>
    <scope>NUCLEOTIDE SEQUENCE</scope>
    <source>
        <strain evidence="1">5933</strain>
    </source>
</reference>
<protein>
    <submittedName>
        <fullName evidence="1">Uncharacterized protein</fullName>
    </submittedName>
</protein>
<sequence>MSKNGMIWMLVTNDAYEMPLACEPTAEALAKVCRMTKRELLQMRRKQGMSVKVKKIKRGKEVRNE</sequence>
<comment type="caution">
    <text evidence="1">The sequence shown here is derived from an EMBL/GenBank/DDBJ whole genome shotgun (WGS) entry which is preliminary data.</text>
</comment>
<dbReference type="Proteomes" id="UP000823918">
    <property type="component" value="Unassembled WGS sequence"/>
</dbReference>
<organism evidence="1 2">
    <name type="scientific">Candidatus Ruthenibacterium merdavium</name>
    <dbReference type="NCBI Taxonomy" id="2838752"/>
    <lineage>
        <taxon>Bacteria</taxon>
        <taxon>Bacillati</taxon>
        <taxon>Bacillota</taxon>
        <taxon>Clostridia</taxon>
        <taxon>Eubacteriales</taxon>
        <taxon>Oscillospiraceae</taxon>
        <taxon>Ruthenibacterium</taxon>
    </lineage>
</organism>
<evidence type="ECO:0000313" key="2">
    <source>
        <dbReference type="Proteomes" id="UP000823918"/>
    </source>
</evidence>
<name>A0A9D2Q626_9FIRM</name>
<dbReference type="AlphaFoldDB" id="A0A9D2Q626"/>
<proteinExistence type="predicted"/>
<accession>A0A9D2Q626</accession>
<dbReference type="EMBL" id="DWWA01000037">
    <property type="protein sequence ID" value="HJC72608.1"/>
    <property type="molecule type" value="Genomic_DNA"/>
</dbReference>
<gene>
    <name evidence="1" type="ORF">H9698_07430</name>
</gene>
<reference evidence="1" key="2">
    <citation type="submission" date="2021-04" db="EMBL/GenBank/DDBJ databases">
        <authorList>
            <person name="Gilroy R."/>
        </authorList>
    </citation>
    <scope>NUCLEOTIDE SEQUENCE</scope>
    <source>
        <strain evidence="1">5933</strain>
    </source>
</reference>